<dbReference type="InterPro" id="IPR003785">
    <property type="entry name" value="Creatininase/forma_Hydrolase"/>
</dbReference>
<evidence type="ECO:0000256" key="2">
    <source>
        <dbReference type="ARBA" id="ARBA00022723"/>
    </source>
</evidence>
<dbReference type="GO" id="GO:0006602">
    <property type="term" value="P:creatinine catabolic process"/>
    <property type="evidence" value="ECO:0007669"/>
    <property type="project" value="InterPro"/>
</dbReference>
<evidence type="ECO:0000256" key="3">
    <source>
        <dbReference type="ARBA" id="ARBA00022801"/>
    </source>
</evidence>
<protein>
    <submittedName>
        <fullName evidence="6">Creatininase</fullName>
        <ecNumber evidence="6">3.5.2.10</ecNumber>
    </submittedName>
</protein>
<organism evidence="6 7">
    <name type="scientific">Microbaculum marinisediminis</name>
    <dbReference type="NCBI Taxonomy" id="2931392"/>
    <lineage>
        <taxon>Bacteria</taxon>
        <taxon>Pseudomonadati</taxon>
        <taxon>Pseudomonadota</taxon>
        <taxon>Alphaproteobacteria</taxon>
        <taxon>Hyphomicrobiales</taxon>
        <taxon>Tepidamorphaceae</taxon>
        <taxon>Microbaculum</taxon>
    </lineage>
</organism>
<dbReference type="InterPro" id="IPR031034">
    <property type="entry name" value="Creatininase"/>
</dbReference>
<evidence type="ECO:0000256" key="5">
    <source>
        <dbReference type="ARBA" id="ARBA00024029"/>
    </source>
</evidence>
<sequence>MSIMMSELSWDEYQRRIRDDAIVLLPVGAVEQHGHHLPLGTDWMMATYMARRAAENVNGIVAAPISYGYRSQVRTGGGAHQCGTTNLDGGTLINLVKDVVKELARHGARKIAVIDGHFENRFYLDEACFLAIRELQWAGIEDARILKMIYAEKISDETMEKVYAGGDYPGLDLEHGGILETAMMLYCYPDLVHLDRVKDEPLPEFPPYDMFPGNPDWVPTSGALSSGKLATAEKGKLLVEEFVATVTESLRREFRNPA</sequence>
<dbReference type="RefSeq" id="WP_261617475.1">
    <property type="nucleotide sequence ID" value="NZ_JALIDZ010000009.1"/>
</dbReference>
<comment type="caution">
    <text evidence="6">The sequence shown here is derived from an EMBL/GenBank/DDBJ whole genome shotgun (WGS) entry which is preliminary data.</text>
</comment>
<evidence type="ECO:0000256" key="1">
    <source>
        <dbReference type="ARBA" id="ARBA00001947"/>
    </source>
</evidence>
<proteinExistence type="inferred from homology"/>
<keyword evidence="4" id="KW-0862">Zinc</keyword>
<evidence type="ECO:0000256" key="4">
    <source>
        <dbReference type="ARBA" id="ARBA00022833"/>
    </source>
</evidence>
<accession>A0AAW5R5U6</accession>
<comment type="cofactor">
    <cofactor evidence="1">
        <name>Zn(2+)</name>
        <dbReference type="ChEBI" id="CHEBI:29105"/>
    </cofactor>
</comment>
<evidence type="ECO:0000313" key="6">
    <source>
        <dbReference type="EMBL" id="MCT8973895.1"/>
    </source>
</evidence>
<dbReference type="GO" id="GO:0009231">
    <property type="term" value="P:riboflavin biosynthetic process"/>
    <property type="evidence" value="ECO:0007669"/>
    <property type="project" value="TreeGrafter"/>
</dbReference>
<keyword evidence="3 6" id="KW-0378">Hydrolase</keyword>
<evidence type="ECO:0000313" key="7">
    <source>
        <dbReference type="Proteomes" id="UP001320898"/>
    </source>
</evidence>
<dbReference type="GO" id="GO:0046872">
    <property type="term" value="F:metal ion binding"/>
    <property type="evidence" value="ECO:0007669"/>
    <property type="project" value="UniProtKB-KW"/>
</dbReference>
<dbReference type="NCBIfam" id="TIGR04448">
    <property type="entry name" value="creatininase"/>
    <property type="match status" value="1"/>
</dbReference>
<dbReference type="EMBL" id="JALIDZ010000009">
    <property type="protein sequence ID" value="MCT8973895.1"/>
    <property type="molecule type" value="Genomic_DNA"/>
</dbReference>
<name>A0AAW5R5U6_9HYPH</name>
<dbReference type="Gene3D" id="3.40.50.10310">
    <property type="entry name" value="Creatininase"/>
    <property type="match status" value="1"/>
</dbReference>
<dbReference type="PANTHER" id="PTHR35005:SF1">
    <property type="entry name" value="2-AMINO-5-FORMYLAMINO-6-RIBOSYLAMINOPYRIMIDIN-4(3H)-ONE 5'-MONOPHOSPHATE DEFORMYLASE"/>
    <property type="match status" value="1"/>
</dbReference>
<dbReference type="AlphaFoldDB" id="A0AAW5R5U6"/>
<dbReference type="PANTHER" id="PTHR35005">
    <property type="entry name" value="3-DEHYDRO-SCYLLO-INOSOSE HYDROLASE"/>
    <property type="match status" value="1"/>
</dbReference>
<dbReference type="GO" id="GO:0047789">
    <property type="term" value="F:creatininase activity"/>
    <property type="evidence" value="ECO:0007669"/>
    <property type="project" value="UniProtKB-EC"/>
</dbReference>
<comment type="similarity">
    <text evidence="5">Belongs to the creatininase superfamily.</text>
</comment>
<keyword evidence="2" id="KW-0479">Metal-binding</keyword>
<dbReference type="GO" id="GO:0016811">
    <property type="term" value="F:hydrolase activity, acting on carbon-nitrogen (but not peptide) bonds, in linear amides"/>
    <property type="evidence" value="ECO:0007669"/>
    <property type="project" value="TreeGrafter"/>
</dbReference>
<gene>
    <name evidence="6" type="ORF">MUB46_18670</name>
</gene>
<dbReference type="EC" id="3.5.2.10" evidence="6"/>
<dbReference type="GO" id="GO:0006601">
    <property type="term" value="P:creatine biosynthetic process"/>
    <property type="evidence" value="ECO:0007669"/>
    <property type="project" value="InterPro"/>
</dbReference>
<dbReference type="InterPro" id="IPR024087">
    <property type="entry name" value="Creatininase-like_sf"/>
</dbReference>
<dbReference type="SUPFAM" id="SSF102215">
    <property type="entry name" value="Creatininase"/>
    <property type="match status" value="1"/>
</dbReference>
<dbReference type="Proteomes" id="UP001320898">
    <property type="component" value="Unassembled WGS sequence"/>
</dbReference>
<reference evidence="6 7" key="1">
    <citation type="submission" date="2022-04" db="EMBL/GenBank/DDBJ databases">
        <authorList>
            <person name="Ye Y.-Q."/>
            <person name="Du Z.-J."/>
        </authorList>
    </citation>
    <scope>NUCLEOTIDE SEQUENCE [LARGE SCALE GENOMIC DNA]</scope>
    <source>
        <strain evidence="6 7">A6E488</strain>
    </source>
</reference>
<keyword evidence="7" id="KW-1185">Reference proteome</keyword>
<dbReference type="Pfam" id="PF02633">
    <property type="entry name" value="Creatininase"/>
    <property type="match status" value="1"/>
</dbReference>